<gene>
    <name evidence="3" type="ORF">OB236_07210</name>
</gene>
<dbReference type="SUPFAM" id="SSF52540">
    <property type="entry name" value="P-loop containing nucleoside triphosphate hydrolases"/>
    <property type="match status" value="1"/>
</dbReference>
<dbReference type="InterPro" id="IPR027417">
    <property type="entry name" value="P-loop_NTPase"/>
</dbReference>
<comment type="caution">
    <text evidence="3">The sequence shown here is derived from an EMBL/GenBank/DDBJ whole genome shotgun (WGS) entry which is preliminary data.</text>
</comment>
<proteinExistence type="predicted"/>
<evidence type="ECO:0000313" key="4">
    <source>
        <dbReference type="Proteomes" id="UP001652445"/>
    </source>
</evidence>
<dbReference type="Pfam" id="PF13175">
    <property type="entry name" value="AAA_15"/>
    <property type="match status" value="1"/>
</dbReference>
<dbReference type="InterPro" id="IPR041685">
    <property type="entry name" value="AAA_GajA/Old/RecF-like"/>
</dbReference>
<reference evidence="3 4" key="1">
    <citation type="submission" date="2022-09" db="EMBL/GenBank/DDBJ databases">
        <authorList>
            <person name="Han X.L."/>
            <person name="Wang Q."/>
            <person name="Lu T."/>
        </authorList>
    </citation>
    <scope>NUCLEOTIDE SEQUENCE [LARGE SCALE GENOMIC DNA]</scope>
    <source>
        <strain evidence="3 4">WQ 127069</strain>
    </source>
</reference>
<accession>A0ABT2UB93</accession>
<feature type="domain" description="OLD protein-like TOPRIM" evidence="2">
    <location>
        <begin position="455"/>
        <end position="521"/>
    </location>
</feature>
<dbReference type="PANTHER" id="PTHR43581:SF3">
    <property type="entry name" value="AAA+ ATPASE DOMAIN-CONTAINING PROTEIN"/>
    <property type="match status" value="1"/>
</dbReference>
<dbReference type="PANTHER" id="PTHR43581">
    <property type="entry name" value="ATP/GTP PHOSPHATASE"/>
    <property type="match status" value="1"/>
</dbReference>
<sequence length="669" mass="76326">MELTSVRIINFKSIDDSNEVTIDPLTTILVGQNESGKTGFLQALYKSNPVESNISYNVTEEYPRKGLNVYQREHANDPAVVCVLKYELTKSEIENINNDFGFNLLDTFSFSWSRKYNGSGTVDMNVNEKPYIEYKLKNGNLSSEVEATVKLSNSIPDLISKLEAVELKSDEMEFLQEIKGMFDKTPASWRNLTLAHYIWSEYISPKIPKFLYFDDYRLLPGKINLPELIRRVDANQNSNQVLSDEDKTALSLLEIAGVELVELTSTSGYENVKAKLEAISNSITDKVFEYWRQNQELDVEFDIREDPNDQAPFNNGNNLYIRIRNRRHRVTVPFSQRSKGFIWFFSFIIWFDCIKQQLQTDRDLILLLDEPGLSLHALAQNDFLRYIDNLAKDHQIIYSTHSPFMVPKENFNQVRMVEDKIKEGTKVTSNVSSSDPKTLFPLQAALGYSIAQNLFISKKNLLVEGPADLIYLKFFSSLFEASNRTYINPDITIVPVGGLDKIVSFVALLGGNQLMFAILHDYNKKPDARLESLVKEKLVTNKQVLNFAMYRDSQTITKSGSATPLFSSDIEDMLSPKLYMTLFNSAYRKELNGVELKEPDLPLGDRIVDRINKFLQVNAINLRPSGGFNHYLIASHLASKPLPISKIDAKTLSRFENIFTDINKLLDSD</sequence>
<dbReference type="InterPro" id="IPR051396">
    <property type="entry name" value="Bact_Antivir_Def_Nuclease"/>
</dbReference>
<dbReference type="CDD" id="cd00267">
    <property type="entry name" value="ABC_ATPase"/>
    <property type="match status" value="1"/>
</dbReference>
<keyword evidence="4" id="KW-1185">Reference proteome</keyword>
<protein>
    <submittedName>
        <fullName evidence="3">AAA family ATPase</fullName>
    </submittedName>
</protein>
<name>A0ABT2UB93_9BACL</name>
<evidence type="ECO:0000259" key="2">
    <source>
        <dbReference type="Pfam" id="PF20469"/>
    </source>
</evidence>
<dbReference type="Pfam" id="PF20469">
    <property type="entry name" value="OLD-like_TOPRIM"/>
    <property type="match status" value="1"/>
</dbReference>
<dbReference type="Gene3D" id="3.40.50.300">
    <property type="entry name" value="P-loop containing nucleotide triphosphate hydrolases"/>
    <property type="match status" value="2"/>
</dbReference>
<dbReference type="EMBL" id="JAOQIO010000016">
    <property type="protein sequence ID" value="MCU6791911.1"/>
    <property type="molecule type" value="Genomic_DNA"/>
</dbReference>
<dbReference type="Proteomes" id="UP001652445">
    <property type="component" value="Unassembled WGS sequence"/>
</dbReference>
<evidence type="ECO:0000259" key="1">
    <source>
        <dbReference type="Pfam" id="PF13175"/>
    </source>
</evidence>
<feature type="domain" description="Endonuclease GajA/Old nuclease/RecF-like AAA" evidence="1">
    <location>
        <begin position="1"/>
        <end position="406"/>
    </location>
</feature>
<dbReference type="RefSeq" id="WP_262683335.1">
    <property type="nucleotide sequence ID" value="NZ_JAOQIO010000016.1"/>
</dbReference>
<dbReference type="InterPro" id="IPR034139">
    <property type="entry name" value="TOPRIM_OLD"/>
</dbReference>
<organism evidence="3 4">
    <name type="scientific">Paenibacillus baimaensis</name>
    <dbReference type="NCBI Taxonomy" id="2982185"/>
    <lineage>
        <taxon>Bacteria</taxon>
        <taxon>Bacillati</taxon>
        <taxon>Bacillota</taxon>
        <taxon>Bacilli</taxon>
        <taxon>Bacillales</taxon>
        <taxon>Paenibacillaceae</taxon>
        <taxon>Paenibacillus</taxon>
    </lineage>
</organism>
<evidence type="ECO:0000313" key="3">
    <source>
        <dbReference type="EMBL" id="MCU6791911.1"/>
    </source>
</evidence>